<gene>
    <name evidence="3" type="ORF">MNBD_GAMMA11-1415</name>
</gene>
<name>A0A3B0WTJ7_9ZZZZ</name>
<evidence type="ECO:0000256" key="1">
    <source>
        <dbReference type="ARBA" id="ARBA00023125"/>
    </source>
</evidence>
<protein>
    <recommendedName>
        <fullName evidence="2">Integrase SAM-like N-terminal domain-containing protein</fullName>
    </recommendedName>
</protein>
<dbReference type="EMBL" id="UOFG01000075">
    <property type="protein sequence ID" value="VAW59315.1"/>
    <property type="molecule type" value="Genomic_DNA"/>
</dbReference>
<accession>A0A3B0WTJ7</accession>
<dbReference type="AlphaFoldDB" id="A0A3B0WTJ7"/>
<evidence type="ECO:0000313" key="3">
    <source>
        <dbReference type="EMBL" id="VAW59315.1"/>
    </source>
</evidence>
<sequence length="226" mass="26048">MDDIYTRFWNKYRLKTEACNISDAGHQCYIQHVNTFINAHPEQRLTDLEGSDVYRYILGIAGQKTTILTNTEVAELNQLTDALRILFVEMVQATWSLDFNWELKFSFREPVSEQVVIPDNTESSVIANISVSPGEHSVVKSAASLFPEFFNRPVIEIRIRQYSIRTEQAYAGWVARFLMYHKFTSDAVIQVNHIVPFLEHLVVERNVAVSTQNVALNAIIFFYRGH</sequence>
<feature type="domain" description="Integrase SAM-like N-terminal" evidence="2">
    <location>
        <begin position="156"/>
        <end position="224"/>
    </location>
</feature>
<reference evidence="3" key="1">
    <citation type="submission" date="2018-06" db="EMBL/GenBank/DDBJ databases">
        <authorList>
            <person name="Zhirakovskaya E."/>
        </authorList>
    </citation>
    <scope>NUCLEOTIDE SEQUENCE</scope>
</reference>
<dbReference type="Pfam" id="PF13495">
    <property type="entry name" value="Phage_int_SAM_4"/>
    <property type="match status" value="1"/>
</dbReference>
<keyword evidence="1" id="KW-0238">DNA-binding</keyword>
<evidence type="ECO:0000259" key="2">
    <source>
        <dbReference type="Pfam" id="PF13495"/>
    </source>
</evidence>
<dbReference type="Gene3D" id="1.10.150.130">
    <property type="match status" value="1"/>
</dbReference>
<dbReference type="GO" id="GO:0015074">
    <property type="term" value="P:DNA integration"/>
    <property type="evidence" value="ECO:0007669"/>
    <property type="project" value="InterPro"/>
</dbReference>
<proteinExistence type="predicted"/>
<dbReference type="InterPro" id="IPR010998">
    <property type="entry name" value="Integrase_recombinase_N"/>
</dbReference>
<dbReference type="GO" id="GO:0003677">
    <property type="term" value="F:DNA binding"/>
    <property type="evidence" value="ECO:0007669"/>
    <property type="project" value="UniProtKB-KW"/>
</dbReference>
<dbReference type="InterPro" id="IPR004107">
    <property type="entry name" value="Integrase_SAM-like_N"/>
</dbReference>
<organism evidence="3">
    <name type="scientific">hydrothermal vent metagenome</name>
    <dbReference type="NCBI Taxonomy" id="652676"/>
    <lineage>
        <taxon>unclassified sequences</taxon>
        <taxon>metagenomes</taxon>
        <taxon>ecological metagenomes</taxon>
    </lineage>
</organism>